<dbReference type="Gene3D" id="2.10.70.10">
    <property type="entry name" value="Complement Module, domain 1"/>
    <property type="match status" value="3"/>
</dbReference>
<keyword evidence="7" id="KW-0472">Membrane</keyword>
<comment type="caution">
    <text evidence="6">Lacks conserved residue(s) required for the propagation of feature annotation.</text>
</comment>
<keyword evidence="7" id="KW-1133">Transmembrane helix</keyword>
<dbReference type="Proteomes" id="UP001178461">
    <property type="component" value="Chromosome 6"/>
</dbReference>
<evidence type="ECO:0000256" key="7">
    <source>
        <dbReference type="SAM" id="Phobius"/>
    </source>
</evidence>
<organism evidence="9 10">
    <name type="scientific">Podarcis lilfordi</name>
    <name type="common">Lilford's wall lizard</name>
    <dbReference type="NCBI Taxonomy" id="74358"/>
    <lineage>
        <taxon>Eukaryota</taxon>
        <taxon>Metazoa</taxon>
        <taxon>Chordata</taxon>
        <taxon>Craniata</taxon>
        <taxon>Vertebrata</taxon>
        <taxon>Euteleostomi</taxon>
        <taxon>Lepidosauria</taxon>
        <taxon>Squamata</taxon>
        <taxon>Bifurcata</taxon>
        <taxon>Unidentata</taxon>
        <taxon>Episquamata</taxon>
        <taxon>Laterata</taxon>
        <taxon>Lacertibaenia</taxon>
        <taxon>Lacertidae</taxon>
        <taxon>Podarcis</taxon>
    </lineage>
</organism>
<evidence type="ECO:0000256" key="2">
    <source>
        <dbReference type="ARBA" id="ARBA00022729"/>
    </source>
</evidence>
<name>A0AA35PAM7_9SAUR</name>
<keyword evidence="1 6" id="KW-0768">Sushi</keyword>
<sequence>MSMLLLLPQGLVETCDVDDLPIFPFSEVGMYIYDHFAVYGCKEGAVRVHDKTNTTTCINGSWTPLSDPCHVMCANPVVPDGIKLSGFRDSYTYGSSITFECKIGYFLIGSYFIRCEENGSWVPEVPSCKKIYPENCGAPVMPKGSVYPLQSEYTIGDTITVYCHPNHSFFDETTKMTVKCKGYNQWDPSIQPCFSRTSPDTTELYIRNGRIIYGEKEYYNIGDEVTIQCDIGYILIGSPKINYIGGKEWLPDIPTCALSVFLRLLIAASILPVLILTLKWAYKKCSQSRLPKGEQCGI</sequence>
<reference evidence="9" key="1">
    <citation type="submission" date="2022-12" db="EMBL/GenBank/DDBJ databases">
        <authorList>
            <person name="Alioto T."/>
            <person name="Alioto T."/>
            <person name="Gomez Garrido J."/>
        </authorList>
    </citation>
    <scope>NUCLEOTIDE SEQUENCE</scope>
</reference>
<keyword evidence="3" id="KW-0677">Repeat</keyword>
<dbReference type="PANTHER" id="PTHR19325:SF560">
    <property type="entry name" value="SUSHI, VON WILLEBRAND FACTOR TYPE A, EGF AND PENTRAXIN DOMAIN-CONTAINING PROTEIN 1"/>
    <property type="match status" value="1"/>
</dbReference>
<dbReference type="CDD" id="cd00033">
    <property type="entry name" value="CCP"/>
    <property type="match status" value="3"/>
</dbReference>
<accession>A0AA35PAM7</accession>
<feature type="domain" description="Sushi" evidence="8">
    <location>
        <begin position="191"/>
        <end position="258"/>
    </location>
</feature>
<dbReference type="Pfam" id="PF00084">
    <property type="entry name" value="Sushi"/>
    <property type="match status" value="3"/>
</dbReference>
<evidence type="ECO:0000313" key="10">
    <source>
        <dbReference type="Proteomes" id="UP001178461"/>
    </source>
</evidence>
<evidence type="ECO:0000256" key="6">
    <source>
        <dbReference type="PROSITE-ProRule" id="PRU00302"/>
    </source>
</evidence>
<keyword evidence="5" id="KW-0325">Glycoprotein</keyword>
<dbReference type="AlphaFoldDB" id="A0AA35PAM7"/>
<evidence type="ECO:0000256" key="5">
    <source>
        <dbReference type="ARBA" id="ARBA00023180"/>
    </source>
</evidence>
<evidence type="ECO:0000259" key="8">
    <source>
        <dbReference type="PROSITE" id="PS50923"/>
    </source>
</evidence>
<evidence type="ECO:0000313" key="9">
    <source>
        <dbReference type="EMBL" id="CAI5777757.1"/>
    </source>
</evidence>
<protein>
    <recommendedName>
        <fullName evidence="8">Sushi domain-containing protein</fullName>
    </recommendedName>
</protein>
<keyword evidence="4 6" id="KW-1015">Disulfide bond</keyword>
<dbReference type="SUPFAM" id="SSF57535">
    <property type="entry name" value="Complement control module/SCR domain"/>
    <property type="match status" value="4"/>
</dbReference>
<feature type="transmembrane region" description="Helical" evidence="7">
    <location>
        <begin position="260"/>
        <end position="282"/>
    </location>
</feature>
<keyword evidence="10" id="KW-1185">Reference proteome</keyword>
<dbReference type="SMART" id="SM00032">
    <property type="entry name" value="CCP"/>
    <property type="match status" value="4"/>
</dbReference>
<proteinExistence type="predicted"/>
<dbReference type="InterPro" id="IPR000436">
    <property type="entry name" value="Sushi_SCR_CCP_dom"/>
</dbReference>
<keyword evidence="7" id="KW-0812">Transmembrane</keyword>
<dbReference type="PANTHER" id="PTHR19325">
    <property type="entry name" value="COMPLEMENT COMPONENT-RELATED SUSHI DOMAIN-CONTAINING"/>
    <property type="match status" value="1"/>
</dbReference>
<feature type="domain" description="Sushi" evidence="8">
    <location>
        <begin position="71"/>
        <end position="130"/>
    </location>
</feature>
<dbReference type="PROSITE" id="PS50923">
    <property type="entry name" value="SUSHI"/>
    <property type="match status" value="2"/>
</dbReference>
<dbReference type="InterPro" id="IPR035976">
    <property type="entry name" value="Sushi/SCR/CCP_sf"/>
</dbReference>
<dbReference type="InterPro" id="IPR050350">
    <property type="entry name" value="Compl-Cell_Adhes-Reg"/>
</dbReference>
<feature type="disulfide bond" evidence="6">
    <location>
        <begin position="229"/>
        <end position="256"/>
    </location>
</feature>
<evidence type="ECO:0000256" key="1">
    <source>
        <dbReference type="ARBA" id="ARBA00022659"/>
    </source>
</evidence>
<keyword evidence="2" id="KW-0732">Signal</keyword>
<feature type="disulfide bond" evidence="6">
    <location>
        <begin position="101"/>
        <end position="128"/>
    </location>
</feature>
<evidence type="ECO:0000256" key="4">
    <source>
        <dbReference type="ARBA" id="ARBA00023157"/>
    </source>
</evidence>
<dbReference type="EMBL" id="OX395131">
    <property type="protein sequence ID" value="CAI5777757.1"/>
    <property type="molecule type" value="Genomic_DNA"/>
</dbReference>
<evidence type="ECO:0000256" key="3">
    <source>
        <dbReference type="ARBA" id="ARBA00022737"/>
    </source>
</evidence>
<gene>
    <name evidence="9" type="ORF">PODLI_1B012899</name>
</gene>
<dbReference type="FunFam" id="2.10.70.10:FF:000014">
    <property type="entry name" value="Membrane cofactor protein"/>
    <property type="match status" value="1"/>
</dbReference>